<dbReference type="EMBL" id="CP042905">
    <property type="protein sequence ID" value="XDF89286.1"/>
    <property type="molecule type" value="Genomic_DNA"/>
</dbReference>
<accession>A0AC61ZTZ3</accession>
<organism evidence="1 2">
    <name type="scientific">Promethearchaeum syntrophicum</name>
    <dbReference type="NCBI Taxonomy" id="2594042"/>
    <lineage>
        <taxon>Archaea</taxon>
        <taxon>Promethearchaeati</taxon>
        <taxon>Promethearchaeota</taxon>
        <taxon>Promethearchaeia</taxon>
        <taxon>Promethearchaeales</taxon>
        <taxon>Promethearchaeaceae</taxon>
        <taxon>Promethearchaeum</taxon>
    </lineage>
</organism>
<evidence type="ECO:0000313" key="2">
    <source>
        <dbReference type="Proteomes" id="UP000321408"/>
    </source>
</evidence>
<reference evidence="1 2" key="1">
    <citation type="journal article" date="2020" name="Nature">
        <title>Isolation of an archaeon at the prokaryote-eukaryote interface.</title>
        <authorList>
            <person name="Imachi H."/>
            <person name="Nobu M.K."/>
            <person name="Nakahara N."/>
            <person name="Morono Y."/>
            <person name="Ogawara M."/>
            <person name="Takaki Y."/>
            <person name="Takano Y."/>
            <person name="Uematsu K."/>
            <person name="Ikuta T."/>
            <person name="Ito M."/>
            <person name="Matsui Y."/>
            <person name="Miyazaki M."/>
            <person name="Murata K."/>
            <person name="Saito Y."/>
            <person name="Sakai S."/>
            <person name="Song C."/>
            <person name="Tasumi E."/>
            <person name="Yamanaka Y."/>
            <person name="Yamaguchi T."/>
            <person name="Kamagata Y."/>
            <person name="Tamaki H."/>
            <person name="Takai K."/>
        </authorList>
    </citation>
    <scope>NUCLEOTIDE SEQUENCE [LARGE SCALE GENOMIC DNA]</scope>
    <source>
        <strain evidence="1 2">MK-D1</strain>
    </source>
</reference>
<keyword evidence="2" id="KW-1185">Reference proteome</keyword>
<protein>
    <submittedName>
        <fullName evidence="1">Ribbon-helix-helix domain-containing protein</fullName>
    </submittedName>
</protein>
<proteinExistence type="predicted"/>
<gene>
    <name evidence="1" type="ORF">DSAG12_04270</name>
</gene>
<dbReference type="Proteomes" id="UP000321408">
    <property type="component" value="Chromosome"/>
</dbReference>
<sequence length="70" mass="8108">MKIVTINIPEQYLDCLKTLVDLGYFPSRSEAVRQALNQFLTKEANLVKEIEHDQFKVLKERQMNALIGSK</sequence>
<evidence type="ECO:0000313" key="1">
    <source>
        <dbReference type="EMBL" id="XDF89286.1"/>
    </source>
</evidence>
<name>A0AC61ZTZ3_9ARCH</name>
<reference evidence="1 2" key="2">
    <citation type="journal article" date="2024" name="Int. J. Syst. Evol. Microbiol.">
        <title>Promethearchaeum syntrophicum gen. nov., sp. nov., an anaerobic, obligately syntrophic archaeon, the first isolate of the lineage 'Asgard' archaea, and proposal of the new archaeal phylum Promethearchaeota phyl. nov. and kingdom Promethearchaeati regn. nov.</title>
        <authorList>
            <person name="Imachi H."/>
            <person name="Nobu M.K."/>
            <person name="Kato S."/>
            <person name="Takaki Y."/>
            <person name="Miyazaki M."/>
            <person name="Miyata M."/>
            <person name="Ogawara M."/>
            <person name="Saito Y."/>
            <person name="Sakai S."/>
            <person name="Tahara Y.O."/>
            <person name="Takano Y."/>
            <person name="Tasumi E."/>
            <person name="Uematsu K."/>
            <person name="Yoshimura T."/>
            <person name="Itoh T."/>
            <person name="Ohkuma M."/>
            <person name="Takai K."/>
        </authorList>
    </citation>
    <scope>NUCLEOTIDE SEQUENCE [LARGE SCALE GENOMIC DNA]</scope>
    <source>
        <strain evidence="1 2">MK-D1</strain>
    </source>
</reference>